<protein>
    <submittedName>
        <fullName evidence="1">Uncharacterized protein</fullName>
    </submittedName>
</protein>
<name>A0A372NN78_9SPHI</name>
<accession>A0A372NN78</accession>
<sequence length="113" mass="13344">MNNEILEKYNIHFYKNVRGEERTDGRSVLSTYVGSWETKGDIDDLLTDVDRCLNGQYDSVEDIYYDHSLIGIYAEITPDYLILSDEHRLNPIKIPMVDFREILLSWREFFLSS</sequence>
<evidence type="ECO:0000313" key="2">
    <source>
        <dbReference type="Proteomes" id="UP000264217"/>
    </source>
</evidence>
<organism evidence="1 2">
    <name type="scientific">Mucilaginibacter conchicola</name>
    <dbReference type="NCBI Taxonomy" id="2303333"/>
    <lineage>
        <taxon>Bacteria</taxon>
        <taxon>Pseudomonadati</taxon>
        <taxon>Bacteroidota</taxon>
        <taxon>Sphingobacteriia</taxon>
        <taxon>Sphingobacteriales</taxon>
        <taxon>Sphingobacteriaceae</taxon>
        <taxon>Mucilaginibacter</taxon>
    </lineage>
</organism>
<reference evidence="1 2" key="1">
    <citation type="submission" date="2018-08" db="EMBL/GenBank/DDBJ databases">
        <title>Mucilaginibacter sp. MYSH2.</title>
        <authorList>
            <person name="Seo T."/>
        </authorList>
    </citation>
    <scope>NUCLEOTIDE SEQUENCE [LARGE SCALE GENOMIC DNA]</scope>
    <source>
        <strain evidence="1 2">MYSH2</strain>
    </source>
</reference>
<dbReference type="Proteomes" id="UP000264217">
    <property type="component" value="Unassembled WGS sequence"/>
</dbReference>
<dbReference type="EMBL" id="QWDC01000004">
    <property type="protein sequence ID" value="RFZ90374.1"/>
    <property type="molecule type" value="Genomic_DNA"/>
</dbReference>
<dbReference type="OrthoDB" id="799046at2"/>
<dbReference type="AlphaFoldDB" id="A0A372NN78"/>
<gene>
    <name evidence="1" type="ORF">D0C36_21520</name>
</gene>
<comment type="caution">
    <text evidence="1">The sequence shown here is derived from an EMBL/GenBank/DDBJ whole genome shotgun (WGS) entry which is preliminary data.</text>
</comment>
<keyword evidence="2" id="KW-1185">Reference proteome</keyword>
<proteinExistence type="predicted"/>
<dbReference type="RefSeq" id="WP_117393787.1">
    <property type="nucleotide sequence ID" value="NZ_QWDC01000004.1"/>
</dbReference>
<evidence type="ECO:0000313" key="1">
    <source>
        <dbReference type="EMBL" id="RFZ90374.1"/>
    </source>
</evidence>